<proteinExistence type="predicted"/>
<reference evidence="3 4" key="1">
    <citation type="submission" date="2018-01" db="EMBL/GenBank/DDBJ databases">
        <title>The draft genome sequence of Cohaesibacter sp. H1304.</title>
        <authorList>
            <person name="Wang N.-N."/>
            <person name="Du Z.-J."/>
        </authorList>
    </citation>
    <scope>NUCLEOTIDE SEQUENCE [LARGE SCALE GENOMIC DNA]</scope>
    <source>
        <strain evidence="3 4">H1304</strain>
    </source>
</reference>
<dbReference type="AlphaFoldDB" id="A0A2N5XUL4"/>
<evidence type="ECO:0000256" key="1">
    <source>
        <dbReference type="SAM" id="Coils"/>
    </source>
</evidence>
<keyword evidence="2" id="KW-1133">Transmembrane helix</keyword>
<organism evidence="3 4">
    <name type="scientific">Cohaesibacter celericrescens</name>
    <dbReference type="NCBI Taxonomy" id="2067669"/>
    <lineage>
        <taxon>Bacteria</taxon>
        <taxon>Pseudomonadati</taxon>
        <taxon>Pseudomonadota</taxon>
        <taxon>Alphaproteobacteria</taxon>
        <taxon>Hyphomicrobiales</taxon>
        <taxon>Cohaesibacteraceae</taxon>
    </lineage>
</organism>
<feature type="coiled-coil region" evidence="1">
    <location>
        <begin position="233"/>
        <end position="260"/>
    </location>
</feature>
<protein>
    <submittedName>
        <fullName evidence="3">Uncharacterized protein</fullName>
    </submittedName>
</protein>
<evidence type="ECO:0000313" key="4">
    <source>
        <dbReference type="Proteomes" id="UP000234881"/>
    </source>
</evidence>
<evidence type="ECO:0000256" key="2">
    <source>
        <dbReference type="SAM" id="Phobius"/>
    </source>
</evidence>
<dbReference type="OrthoDB" id="1090891at2"/>
<comment type="caution">
    <text evidence="3">The sequence shown here is derived from an EMBL/GenBank/DDBJ whole genome shotgun (WGS) entry which is preliminary data.</text>
</comment>
<keyword evidence="2" id="KW-0812">Transmembrane</keyword>
<keyword evidence="2" id="KW-0472">Membrane</keyword>
<gene>
    <name evidence="3" type="ORF">C0081_06045</name>
</gene>
<keyword evidence="1" id="KW-0175">Coiled coil</keyword>
<dbReference type="RefSeq" id="WP_101532913.1">
    <property type="nucleotide sequence ID" value="NZ_PKUQ01000010.1"/>
</dbReference>
<sequence>MARSIKIASTKSADLAPIGGQIERDFERITDFVSQRLGMDCASIFTEPVSNKDGSRIDWYANQGGRAEPFDMLDEERSARLLEALSLIEGQIEACAQDLIASSVSADRAFGRALLNAISIPNQSHIYALGDKPVLVAWGYRLANRKAYRGGLKKRAPIKKAAVAMEAPQTVAPVPPDVASVVKEPKSRHSWAKCMTAFLWMLLALLIGFILYFLFQACAFSFLPWFNQCAGSNAGKLMRLTNLQQEIRVLENAVAFKNENCLPLVDTGPALSDNEITQRLDDRSAGNGALQVSLAWNGSADLDLAIKCTSGVLWFRNRQACGASLDTDSNGGANITLTPVENIVWQGASDIPAGDLPIFVTLYSHKLQPAQDVPYTIRVVRRQGAEITSQYSINGKAGRDQIKQVVRIGSASEKRGQ</sequence>
<name>A0A2N5XUL4_9HYPH</name>
<keyword evidence="4" id="KW-1185">Reference proteome</keyword>
<dbReference type="Proteomes" id="UP000234881">
    <property type="component" value="Unassembled WGS sequence"/>
</dbReference>
<evidence type="ECO:0000313" key="3">
    <source>
        <dbReference type="EMBL" id="PLW78201.1"/>
    </source>
</evidence>
<dbReference type="EMBL" id="PKUQ01000010">
    <property type="protein sequence ID" value="PLW78201.1"/>
    <property type="molecule type" value="Genomic_DNA"/>
</dbReference>
<feature type="transmembrane region" description="Helical" evidence="2">
    <location>
        <begin position="197"/>
        <end position="215"/>
    </location>
</feature>
<accession>A0A2N5XUL4</accession>